<keyword evidence="3" id="KW-1185">Reference proteome</keyword>
<feature type="transmembrane region" description="Helical" evidence="1">
    <location>
        <begin position="48"/>
        <end position="71"/>
    </location>
</feature>
<reference evidence="2 3" key="1">
    <citation type="submission" date="2015-01" db="EMBL/GenBank/DDBJ databases">
        <title>Evolution of Trichinella species and genotypes.</title>
        <authorList>
            <person name="Korhonen P.K."/>
            <person name="Edoardo P."/>
            <person name="Giuseppe L.R."/>
            <person name="Gasser R.B."/>
        </authorList>
    </citation>
    <scope>NUCLEOTIDE SEQUENCE [LARGE SCALE GENOMIC DNA]</scope>
    <source>
        <strain evidence="2">ISS588</strain>
    </source>
</reference>
<sequence length="75" mass="8660">MIDNNFNQRNTSSLYILFGAVVFLLLVDQSDAVEFKELTLGLLLTKAELYLCEFCISVVNSKLQFIIYYILFVKI</sequence>
<accession>A0A0V1IE99</accession>
<protein>
    <submittedName>
        <fullName evidence="2">Uncharacterized protein</fullName>
    </submittedName>
</protein>
<dbReference type="EMBL" id="JYDS01000217">
    <property type="protein sequence ID" value="KRZ21121.1"/>
    <property type="molecule type" value="Genomic_DNA"/>
</dbReference>
<comment type="caution">
    <text evidence="2">The sequence shown here is derived from an EMBL/GenBank/DDBJ whole genome shotgun (WGS) entry which is preliminary data.</text>
</comment>
<organism evidence="2 3">
    <name type="scientific">Trichinella pseudospiralis</name>
    <name type="common">Parasitic roundworm</name>
    <dbReference type="NCBI Taxonomy" id="6337"/>
    <lineage>
        <taxon>Eukaryota</taxon>
        <taxon>Metazoa</taxon>
        <taxon>Ecdysozoa</taxon>
        <taxon>Nematoda</taxon>
        <taxon>Enoplea</taxon>
        <taxon>Dorylaimia</taxon>
        <taxon>Trichinellida</taxon>
        <taxon>Trichinellidae</taxon>
        <taxon>Trichinella</taxon>
    </lineage>
</organism>
<evidence type="ECO:0000313" key="2">
    <source>
        <dbReference type="EMBL" id="KRZ21121.1"/>
    </source>
</evidence>
<keyword evidence="1" id="KW-1133">Transmembrane helix</keyword>
<keyword evidence="1" id="KW-0472">Membrane</keyword>
<evidence type="ECO:0000313" key="3">
    <source>
        <dbReference type="Proteomes" id="UP000054805"/>
    </source>
</evidence>
<evidence type="ECO:0000256" key="1">
    <source>
        <dbReference type="SAM" id="Phobius"/>
    </source>
</evidence>
<name>A0A0V1IE99_TRIPS</name>
<keyword evidence="1" id="KW-0812">Transmembrane</keyword>
<gene>
    <name evidence="2" type="ORF">T4B_2705</name>
</gene>
<proteinExistence type="predicted"/>
<dbReference type="Proteomes" id="UP000054805">
    <property type="component" value="Unassembled WGS sequence"/>
</dbReference>
<dbReference type="AlphaFoldDB" id="A0A0V1IE99"/>